<evidence type="ECO:0000313" key="8">
    <source>
        <dbReference type="EMBL" id="POZ62425.1"/>
    </source>
</evidence>
<evidence type="ECO:0000259" key="7">
    <source>
        <dbReference type="Pfam" id="PF02687"/>
    </source>
</evidence>
<evidence type="ECO:0000256" key="6">
    <source>
        <dbReference type="SAM" id="Phobius"/>
    </source>
</evidence>
<keyword evidence="3 6" id="KW-0812">Transmembrane</keyword>
<feature type="transmembrane region" description="Helical" evidence="6">
    <location>
        <begin position="302"/>
        <end position="328"/>
    </location>
</feature>
<proteinExistence type="predicted"/>
<reference evidence="9" key="1">
    <citation type="submission" date="2018-02" db="EMBL/GenBank/DDBJ databases">
        <authorList>
            <person name="O'Hara-Hanley K."/>
            <person name="Soby S."/>
        </authorList>
    </citation>
    <scope>NUCLEOTIDE SEQUENCE [LARGE SCALE GENOMIC DNA]</scope>
    <source>
        <strain evidence="9">MWU14-2602</strain>
    </source>
</reference>
<organism evidence="8 9">
    <name type="scientific">Chromobacterium alticapitis</name>
    <dbReference type="NCBI Taxonomy" id="2073169"/>
    <lineage>
        <taxon>Bacteria</taxon>
        <taxon>Pseudomonadati</taxon>
        <taxon>Pseudomonadota</taxon>
        <taxon>Betaproteobacteria</taxon>
        <taxon>Neisseriales</taxon>
        <taxon>Chromobacteriaceae</taxon>
        <taxon>Chromobacterium</taxon>
    </lineage>
</organism>
<dbReference type="InterPro" id="IPR003838">
    <property type="entry name" value="ABC3_permease_C"/>
</dbReference>
<comment type="subcellular location">
    <subcellularLocation>
        <location evidence="1">Cell membrane</location>
        <topology evidence="1">Multi-pass membrane protein</topology>
    </subcellularLocation>
</comment>
<feature type="transmembrane region" description="Helical" evidence="6">
    <location>
        <begin position="23"/>
        <end position="43"/>
    </location>
</feature>
<dbReference type="AlphaFoldDB" id="A0A2S5DH61"/>
<evidence type="ECO:0000256" key="1">
    <source>
        <dbReference type="ARBA" id="ARBA00004651"/>
    </source>
</evidence>
<comment type="caution">
    <text evidence="8">The sequence shown here is derived from an EMBL/GenBank/DDBJ whole genome shotgun (WGS) entry which is preliminary data.</text>
</comment>
<dbReference type="PANTHER" id="PTHR30287:SF1">
    <property type="entry name" value="INNER MEMBRANE PROTEIN"/>
    <property type="match status" value="1"/>
</dbReference>
<keyword evidence="5 6" id="KW-0472">Membrane</keyword>
<evidence type="ECO:0000256" key="4">
    <source>
        <dbReference type="ARBA" id="ARBA00022989"/>
    </source>
</evidence>
<evidence type="ECO:0000256" key="2">
    <source>
        <dbReference type="ARBA" id="ARBA00022475"/>
    </source>
</evidence>
<dbReference type="PANTHER" id="PTHR30287">
    <property type="entry name" value="MEMBRANE COMPONENT OF PREDICTED ABC SUPERFAMILY METABOLITE UPTAKE TRANSPORTER"/>
    <property type="match status" value="1"/>
</dbReference>
<feature type="domain" description="ABC3 transporter permease C-terminal" evidence="7">
    <location>
        <begin position="263"/>
        <end position="328"/>
    </location>
</feature>
<dbReference type="InterPro" id="IPR038766">
    <property type="entry name" value="Membrane_comp_ABC_pdt"/>
</dbReference>
<feature type="non-terminal residue" evidence="8">
    <location>
        <position position="334"/>
    </location>
</feature>
<gene>
    <name evidence="8" type="ORF">C2I19_07975</name>
</gene>
<protein>
    <submittedName>
        <fullName evidence="8">Oxidoreductase</fullName>
    </submittedName>
</protein>
<evidence type="ECO:0000256" key="3">
    <source>
        <dbReference type="ARBA" id="ARBA00022692"/>
    </source>
</evidence>
<keyword evidence="9" id="KW-1185">Reference proteome</keyword>
<dbReference type="Proteomes" id="UP000237082">
    <property type="component" value="Unassembled WGS sequence"/>
</dbReference>
<name>A0A2S5DH61_9NEIS</name>
<feature type="transmembrane region" description="Helical" evidence="6">
    <location>
        <begin position="258"/>
        <end position="282"/>
    </location>
</feature>
<dbReference type="Pfam" id="PF02687">
    <property type="entry name" value="FtsX"/>
    <property type="match status" value="1"/>
</dbReference>
<keyword evidence="4 6" id="KW-1133">Transmembrane helix</keyword>
<dbReference type="RefSeq" id="WP_369406685.1">
    <property type="nucleotide sequence ID" value="NZ_PQWB01000029.1"/>
</dbReference>
<evidence type="ECO:0000256" key="5">
    <source>
        <dbReference type="ARBA" id="ARBA00023136"/>
    </source>
</evidence>
<accession>A0A2S5DH61</accession>
<dbReference type="EMBL" id="PQWB01000029">
    <property type="protein sequence ID" value="POZ62425.1"/>
    <property type="molecule type" value="Genomic_DNA"/>
</dbReference>
<dbReference type="GO" id="GO:0005886">
    <property type="term" value="C:plasma membrane"/>
    <property type="evidence" value="ECO:0007669"/>
    <property type="project" value="UniProtKB-SubCell"/>
</dbReference>
<sequence>MTLLGRIRLVARFIRRELVAGELTILGLALVVAVTAMSSVAFFSDRVEKALTTQATQLLAADLVLAGNQPAPAAIREEASRRGLLMADNITFPSMVFAGGQATLAQYKAVSAGYPLRGETTVRLADGSEKSGRLQPASGEAWADARLMSRLKLKPGDEIGVGDARLKLSGTIAREPDGSMDVYNFIPRLMFNSADLPATGLVQEGSRIRWRLLFAGEDRQISDFRGWLRKHKPHGSRLEDVEEMRPEIRAGLERARRFLGLTAMLTVALAAAAVALVVRRYLQRHWQQVAVLRCLGLGSGEVWGLFVTLFLLLGLLAGAIGTAAGFGAQLGLMR</sequence>
<evidence type="ECO:0000313" key="9">
    <source>
        <dbReference type="Proteomes" id="UP000237082"/>
    </source>
</evidence>
<keyword evidence="2" id="KW-1003">Cell membrane</keyword>